<comment type="caution">
    <text evidence="2">The sequence shown here is derived from an EMBL/GenBank/DDBJ whole genome shotgun (WGS) entry which is preliminary data.</text>
</comment>
<dbReference type="EMBL" id="LNZH02000209">
    <property type="protein sequence ID" value="OCB85552.1"/>
    <property type="molecule type" value="Genomic_DNA"/>
</dbReference>
<dbReference type="Proteomes" id="UP000757232">
    <property type="component" value="Unassembled WGS sequence"/>
</dbReference>
<accession>A0A9Q5HTG5</accession>
<dbReference type="AlphaFoldDB" id="A0A9Q5HTG5"/>
<organism evidence="2 3">
    <name type="scientific">Sanghuangporus baumii</name>
    <name type="common">Phellinus baumii</name>
    <dbReference type="NCBI Taxonomy" id="108892"/>
    <lineage>
        <taxon>Eukaryota</taxon>
        <taxon>Fungi</taxon>
        <taxon>Dikarya</taxon>
        <taxon>Basidiomycota</taxon>
        <taxon>Agaricomycotina</taxon>
        <taxon>Agaricomycetes</taxon>
        <taxon>Hymenochaetales</taxon>
        <taxon>Hymenochaetaceae</taxon>
        <taxon>Sanghuangporus</taxon>
    </lineage>
</organism>
<evidence type="ECO:0000313" key="2">
    <source>
        <dbReference type="EMBL" id="OCB85552.1"/>
    </source>
</evidence>
<evidence type="ECO:0000256" key="1">
    <source>
        <dbReference type="SAM" id="MobiDB-lite"/>
    </source>
</evidence>
<feature type="region of interest" description="Disordered" evidence="1">
    <location>
        <begin position="59"/>
        <end position="80"/>
    </location>
</feature>
<evidence type="ECO:0000313" key="3">
    <source>
        <dbReference type="Proteomes" id="UP000757232"/>
    </source>
</evidence>
<reference evidence="2" key="1">
    <citation type="submission" date="2016-06" db="EMBL/GenBank/DDBJ databases">
        <title>Draft Genome sequence of the fungus Inonotus baumii.</title>
        <authorList>
            <person name="Zhu H."/>
            <person name="Lin W."/>
        </authorList>
    </citation>
    <scope>NUCLEOTIDE SEQUENCE</scope>
    <source>
        <strain evidence="2">821</strain>
    </source>
</reference>
<sequence>MGKNAVLLVRLDLVKFDSPPGCFQIVRLLQALDRGLKNDLLETAQRTLAWDLLGCTAVDSESETTEDNDRPESPTTSNHN</sequence>
<proteinExistence type="predicted"/>
<gene>
    <name evidence="2" type="ORF">A7U60_g7563</name>
</gene>
<name>A0A9Q5HTG5_SANBA</name>
<protein>
    <submittedName>
        <fullName evidence="2">Uncharacterized protein</fullName>
    </submittedName>
</protein>
<keyword evidence="3" id="KW-1185">Reference proteome</keyword>